<dbReference type="Pfam" id="PF12833">
    <property type="entry name" value="HTH_18"/>
    <property type="match status" value="1"/>
</dbReference>
<dbReference type="RefSeq" id="WP_129598654.1">
    <property type="nucleotide sequence ID" value="NZ_SBLB01000001.1"/>
</dbReference>
<dbReference type="PANTHER" id="PTHR43280">
    <property type="entry name" value="ARAC-FAMILY TRANSCRIPTIONAL REGULATOR"/>
    <property type="match status" value="1"/>
</dbReference>
<evidence type="ECO:0000313" key="6">
    <source>
        <dbReference type="Proteomes" id="UP000290407"/>
    </source>
</evidence>
<gene>
    <name evidence="5" type="ORF">EQG79_00185</name>
</gene>
<keyword evidence="1" id="KW-0805">Transcription regulation</keyword>
<dbReference type="Proteomes" id="UP000290407">
    <property type="component" value="Unassembled WGS sequence"/>
</dbReference>
<dbReference type="PROSITE" id="PS01124">
    <property type="entry name" value="HTH_ARAC_FAMILY_2"/>
    <property type="match status" value="1"/>
</dbReference>
<evidence type="ECO:0000256" key="3">
    <source>
        <dbReference type="ARBA" id="ARBA00023163"/>
    </source>
</evidence>
<dbReference type="InterPro" id="IPR009057">
    <property type="entry name" value="Homeodomain-like_sf"/>
</dbReference>
<dbReference type="PANTHER" id="PTHR43280:SF32">
    <property type="entry name" value="TRANSCRIPTIONAL REGULATORY PROTEIN"/>
    <property type="match status" value="1"/>
</dbReference>
<dbReference type="SUPFAM" id="SSF46689">
    <property type="entry name" value="Homeodomain-like"/>
    <property type="match status" value="1"/>
</dbReference>
<accession>A0A4Q2US88</accession>
<keyword evidence="6" id="KW-1185">Reference proteome</keyword>
<protein>
    <submittedName>
        <fullName evidence="5">Helix-turn-helix domain-containing protein</fullName>
    </submittedName>
</protein>
<dbReference type="InterPro" id="IPR018060">
    <property type="entry name" value="HTH_AraC"/>
</dbReference>
<dbReference type="InterPro" id="IPR020449">
    <property type="entry name" value="Tscrpt_reg_AraC-type_HTH"/>
</dbReference>
<evidence type="ECO:0000313" key="5">
    <source>
        <dbReference type="EMBL" id="RYC70605.1"/>
    </source>
</evidence>
<dbReference type="GO" id="GO:0003700">
    <property type="term" value="F:DNA-binding transcription factor activity"/>
    <property type="evidence" value="ECO:0007669"/>
    <property type="project" value="InterPro"/>
</dbReference>
<dbReference type="AlphaFoldDB" id="A0A4Q2US88"/>
<feature type="domain" description="HTH araC/xylS-type" evidence="4">
    <location>
        <begin position="192"/>
        <end position="290"/>
    </location>
</feature>
<evidence type="ECO:0000256" key="1">
    <source>
        <dbReference type="ARBA" id="ARBA00023015"/>
    </source>
</evidence>
<organism evidence="5 6">
    <name type="scientific">Spirosoma sordidisoli</name>
    <dbReference type="NCBI Taxonomy" id="2502893"/>
    <lineage>
        <taxon>Bacteria</taxon>
        <taxon>Pseudomonadati</taxon>
        <taxon>Bacteroidota</taxon>
        <taxon>Cytophagia</taxon>
        <taxon>Cytophagales</taxon>
        <taxon>Cytophagaceae</taxon>
        <taxon>Spirosoma</taxon>
    </lineage>
</organism>
<comment type="caution">
    <text evidence="5">The sequence shown here is derived from an EMBL/GenBank/DDBJ whole genome shotgun (WGS) entry which is preliminary data.</text>
</comment>
<evidence type="ECO:0000256" key="2">
    <source>
        <dbReference type="ARBA" id="ARBA00023125"/>
    </source>
</evidence>
<keyword evidence="3" id="KW-0804">Transcription</keyword>
<sequence length="296" mass="34660">MQVYNTSLQIPTYSLEPDELMGSKQLRIYDYDGSMPGRSDLLVPHRKDYYLLVFIRQAESRQWIDMVPYTLKANTFYFTAPGQIIVKEGINQLWSTGIAFTDEFLALQENASLRKLPLIQNPYNGHELQLKDTDVRFVEDLLTKICLETQQPGDFQQRMMSAYITVLLTYMSRLYTEQFTGEEPSADKLLLRQFQAKIEENFWYRHEVAQYASMLHLSAGHLSEIVKRQSGKPAIKHIHERLVLEARRLLFHTQHSLKEIAFSLGFAEASYFTRFFKRETGQTPADYRATIRKMYQ</sequence>
<name>A0A4Q2US88_9BACT</name>
<keyword evidence="2" id="KW-0238">DNA-binding</keyword>
<evidence type="ECO:0000259" key="4">
    <source>
        <dbReference type="PROSITE" id="PS01124"/>
    </source>
</evidence>
<dbReference type="EMBL" id="SBLB01000001">
    <property type="protein sequence ID" value="RYC70605.1"/>
    <property type="molecule type" value="Genomic_DNA"/>
</dbReference>
<proteinExistence type="predicted"/>
<dbReference type="PRINTS" id="PR00032">
    <property type="entry name" value="HTHARAC"/>
</dbReference>
<reference evidence="5 6" key="1">
    <citation type="submission" date="2019-01" db="EMBL/GenBank/DDBJ databases">
        <title>Spirosoma flava sp. nov., a propanil-degrading bacterium isolated from herbicide-contaminated soil.</title>
        <authorList>
            <person name="Zhang L."/>
            <person name="Jiang J.-D."/>
        </authorList>
    </citation>
    <scope>NUCLEOTIDE SEQUENCE [LARGE SCALE GENOMIC DNA]</scope>
    <source>
        <strain evidence="5 6">TY50</strain>
    </source>
</reference>
<dbReference type="Gene3D" id="1.10.10.60">
    <property type="entry name" value="Homeodomain-like"/>
    <property type="match status" value="1"/>
</dbReference>
<dbReference type="SMART" id="SM00342">
    <property type="entry name" value="HTH_ARAC"/>
    <property type="match status" value="1"/>
</dbReference>
<dbReference type="GO" id="GO:0043565">
    <property type="term" value="F:sequence-specific DNA binding"/>
    <property type="evidence" value="ECO:0007669"/>
    <property type="project" value="InterPro"/>
</dbReference>